<sequence>MFLRLFLVLLRSHVALSVIIPLQRRRDAHSTSVHVNTVAGDPYNFQNVNNSLYAGTIHVSGQPFLVQLDTGSSDLWLDTAEVSLSGTVNTGVYANISYADESTAQGNITLVDINFGDFTVKHQAFIDSPGSNATSNGATQGLMGVGPLSTSVIPDFLNRSGSAVNGSPFLFNVFNLYPNEPNYITFLLSRGGQFGTVDGGDFTIGEFVNNLSTIADAPKLPVTNPAAWVTWMSGVTVNGKQINYTAPSADGLPAILDSGSTLGNVPVDVLHAIYGDLPGAVFDNDTSFYNISCDTKMNISFIFGGIEYPIHPLDAVYVPGDIVENGSPVCFSALYASEGPIALLGDMFLRNVYSLYDFGNWTEAGDAGPFMQLLSVLDQDEAWAEFDSLNHGRLQQALAQINKSDQITTPKTTDNPPPTQDIFGALSDNSVSSSSVDLSGLTRNMYIIVGLIAAVVLLLIVLVLATLLKGRGGDGKGSYSVVGLYGSTDRKEQKPLSLATERFSAESTTPYNDGGR</sequence>
<feature type="domain" description="Peptidase A1" evidence="5">
    <location>
        <begin position="53"/>
        <end position="367"/>
    </location>
</feature>
<keyword evidence="7" id="KW-1185">Reference proteome</keyword>
<gene>
    <name evidence="6" type="ORF">GFSPODELE1_LOCUS4060</name>
</gene>
<dbReference type="InterPro" id="IPR001461">
    <property type="entry name" value="Aspartic_peptidase_A1"/>
</dbReference>
<evidence type="ECO:0000259" key="5">
    <source>
        <dbReference type="PROSITE" id="PS51767"/>
    </source>
</evidence>
<name>A0ABP1D3K0_9APHY</name>
<evidence type="ECO:0000313" key="7">
    <source>
        <dbReference type="Proteomes" id="UP001497453"/>
    </source>
</evidence>
<dbReference type="PRINTS" id="PR00792">
    <property type="entry name" value="PEPSIN"/>
</dbReference>
<evidence type="ECO:0000313" key="6">
    <source>
        <dbReference type="EMBL" id="CAL1702476.1"/>
    </source>
</evidence>
<feature type="region of interest" description="Disordered" evidence="2">
    <location>
        <begin position="491"/>
        <end position="516"/>
    </location>
</feature>
<dbReference type="Gene3D" id="2.40.70.10">
    <property type="entry name" value="Acid Proteases"/>
    <property type="match status" value="2"/>
</dbReference>
<protein>
    <recommendedName>
        <fullName evidence="5">Peptidase A1 domain-containing protein</fullName>
    </recommendedName>
</protein>
<dbReference type="SUPFAM" id="SSF50630">
    <property type="entry name" value="Acid proteases"/>
    <property type="match status" value="1"/>
</dbReference>
<dbReference type="Pfam" id="PF00026">
    <property type="entry name" value="Asp"/>
    <property type="match status" value="1"/>
</dbReference>
<reference evidence="7" key="1">
    <citation type="submission" date="2024-04" db="EMBL/GenBank/DDBJ databases">
        <authorList>
            <person name="Shaw F."/>
            <person name="Minotto A."/>
        </authorList>
    </citation>
    <scope>NUCLEOTIDE SEQUENCE [LARGE SCALE GENOMIC DNA]</scope>
</reference>
<evidence type="ECO:0000256" key="3">
    <source>
        <dbReference type="SAM" id="Phobius"/>
    </source>
</evidence>
<comment type="similarity">
    <text evidence="1">Belongs to the peptidase A1 family.</text>
</comment>
<dbReference type="InterPro" id="IPR033121">
    <property type="entry name" value="PEPTIDASE_A1"/>
</dbReference>
<feature type="chain" id="PRO_5046967613" description="Peptidase A1 domain-containing protein" evidence="4">
    <location>
        <begin position="18"/>
        <end position="516"/>
    </location>
</feature>
<accession>A0ABP1D3K0</accession>
<evidence type="ECO:0000256" key="4">
    <source>
        <dbReference type="SAM" id="SignalP"/>
    </source>
</evidence>
<evidence type="ECO:0000256" key="1">
    <source>
        <dbReference type="ARBA" id="ARBA00007447"/>
    </source>
</evidence>
<feature type="transmembrane region" description="Helical" evidence="3">
    <location>
        <begin position="445"/>
        <end position="468"/>
    </location>
</feature>
<dbReference type="InterPro" id="IPR021109">
    <property type="entry name" value="Peptidase_aspartic_dom_sf"/>
</dbReference>
<dbReference type="PANTHER" id="PTHR47966">
    <property type="entry name" value="BETA-SITE APP-CLEAVING ENZYME, ISOFORM A-RELATED"/>
    <property type="match status" value="1"/>
</dbReference>
<feature type="signal peptide" evidence="4">
    <location>
        <begin position="1"/>
        <end position="17"/>
    </location>
</feature>
<keyword evidence="3" id="KW-0812">Transmembrane</keyword>
<dbReference type="EMBL" id="OZ037945">
    <property type="protein sequence ID" value="CAL1702476.1"/>
    <property type="molecule type" value="Genomic_DNA"/>
</dbReference>
<organism evidence="6 7">
    <name type="scientific">Somion occarium</name>
    <dbReference type="NCBI Taxonomy" id="3059160"/>
    <lineage>
        <taxon>Eukaryota</taxon>
        <taxon>Fungi</taxon>
        <taxon>Dikarya</taxon>
        <taxon>Basidiomycota</taxon>
        <taxon>Agaricomycotina</taxon>
        <taxon>Agaricomycetes</taxon>
        <taxon>Polyporales</taxon>
        <taxon>Cerrenaceae</taxon>
        <taxon>Somion</taxon>
    </lineage>
</organism>
<dbReference type="PROSITE" id="PS51767">
    <property type="entry name" value="PEPTIDASE_A1"/>
    <property type="match status" value="1"/>
</dbReference>
<keyword evidence="4" id="KW-0732">Signal</keyword>
<dbReference type="Proteomes" id="UP001497453">
    <property type="component" value="Chromosome 2"/>
</dbReference>
<keyword evidence="3" id="KW-1133">Transmembrane helix</keyword>
<keyword evidence="3" id="KW-0472">Membrane</keyword>
<dbReference type="PANTHER" id="PTHR47966:SF51">
    <property type="entry name" value="BETA-SITE APP-CLEAVING ENZYME, ISOFORM A-RELATED"/>
    <property type="match status" value="1"/>
</dbReference>
<evidence type="ECO:0000256" key="2">
    <source>
        <dbReference type="SAM" id="MobiDB-lite"/>
    </source>
</evidence>
<feature type="compositionally biased region" description="Polar residues" evidence="2">
    <location>
        <begin position="505"/>
        <end position="516"/>
    </location>
</feature>
<proteinExistence type="inferred from homology"/>